<keyword evidence="3" id="KW-1185">Reference proteome</keyword>
<name>A0AA40SLL6_9MICO</name>
<evidence type="ECO:0000313" key="2">
    <source>
        <dbReference type="EMBL" id="MBB4138478.1"/>
    </source>
</evidence>
<reference evidence="2 3" key="1">
    <citation type="submission" date="2020-08" db="EMBL/GenBank/DDBJ databases">
        <title>Sequencing the genomes of 1000 actinobacteria strains.</title>
        <authorList>
            <person name="Klenk H.-P."/>
        </authorList>
    </citation>
    <scope>NUCLEOTIDE SEQUENCE [LARGE SCALE GENOMIC DNA]</scope>
    <source>
        <strain evidence="2 3">DSM 19600</strain>
    </source>
</reference>
<organism evidence="2 3">
    <name type="scientific">Microbacterium invictum</name>
    <dbReference type="NCBI Taxonomy" id="515415"/>
    <lineage>
        <taxon>Bacteria</taxon>
        <taxon>Bacillati</taxon>
        <taxon>Actinomycetota</taxon>
        <taxon>Actinomycetes</taxon>
        <taxon>Micrococcales</taxon>
        <taxon>Microbacteriaceae</taxon>
        <taxon>Microbacterium</taxon>
    </lineage>
</organism>
<sequence>MKKSRFVASLAVGAALALGTTGCNMVAPQATTIPYSPADGVNIPESGPLEIRNALIVADDDGVNGNLLAAVINDTDEPQTLTIGVDGTAHTVRVPADGVVSFGFDGVEPLLLEGIDTPPGANLDVSFQSGTGTGVEFAVPVLDGSLDYLAEFVPAA</sequence>
<gene>
    <name evidence="2" type="ORF">BKA10_000272</name>
</gene>
<dbReference type="PROSITE" id="PS51257">
    <property type="entry name" value="PROKAR_LIPOPROTEIN"/>
    <property type="match status" value="1"/>
</dbReference>
<protein>
    <recommendedName>
        <fullName evidence="4">DNA modification methylase</fullName>
    </recommendedName>
</protein>
<comment type="caution">
    <text evidence="2">The sequence shown here is derived from an EMBL/GenBank/DDBJ whole genome shotgun (WGS) entry which is preliminary data.</text>
</comment>
<feature type="signal peptide" evidence="1">
    <location>
        <begin position="1"/>
        <end position="26"/>
    </location>
</feature>
<evidence type="ECO:0000256" key="1">
    <source>
        <dbReference type="SAM" id="SignalP"/>
    </source>
</evidence>
<dbReference type="AlphaFoldDB" id="A0AA40SLL6"/>
<accession>A0AA40SLL6</accession>
<proteinExistence type="predicted"/>
<dbReference type="RefSeq" id="WP_183498258.1">
    <property type="nucleotide sequence ID" value="NZ_JADIJD010000002.1"/>
</dbReference>
<dbReference type="Proteomes" id="UP000549113">
    <property type="component" value="Unassembled WGS sequence"/>
</dbReference>
<keyword evidence="1" id="KW-0732">Signal</keyword>
<evidence type="ECO:0000313" key="3">
    <source>
        <dbReference type="Proteomes" id="UP000549113"/>
    </source>
</evidence>
<evidence type="ECO:0008006" key="4">
    <source>
        <dbReference type="Google" id="ProtNLM"/>
    </source>
</evidence>
<dbReference type="EMBL" id="JACIFH010000001">
    <property type="protein sequence ID" value="MBB4138478.1"/>
    <property type="molecule type" value="Genomic_DNA"/>
</dbReference>
<feature type="chain" id="PRO_5041345219" description="DNA modification methylase" evidence="1">
    <location>
        <begin position="27"/>
        <end position="156"/>
    </location>
</feature>